<dbReference type="PANTHER" id="PTHR15678">
    <property type="entry name" value="ANTIGEN MLAA-22-RELATED"/>
    <property type="match status" value="1"/>
</dbReference>
<evidence type="ECO:0000256" key="2">
    <source>
        <dbReference type="SAM" id="Phobius"/>
    </source>
</evidence>
<dbReference type="InterPro" id="IPR045167">
    <property type="entry name" value="Hobbit"/>
</dbReference>
<evidence type="ECO:0000259" key="3">
    <source>
        <dbReference type="SMART" id="SM01214"/>
    </source>
</evidence>
<dbReference type="SMART" id="SM01216">
    <property type="entry name" value="Fmp27_WPPW"/>
    <property type="match status" value="1"/>
</dbReference>
<dbReference type="SMART" id="SM01215">
    <property type="entry name" value="Fmp27_SW"/>
    <property type="match status" value="1"/>
</dbReference>
<keyword evidence="7" id="KW-1185">Reference proteome</keyword>
<dbReference type="Pfam" id="PF10344">
    <property type="entry name" value="Hobbit"/>
    <property type="match status" value="2"/>
</dbReference>
<proteinExistence type="predicted"/>
<reference evidence="7" key="1">
    <citation type="journal article" date="2013" name="Genome Announc.">
        <title>Genome sequence of the food spoilage yeast Zygosaccharomyces bailii CLIB 213(T).</title>
        <authorList>
            <person name="Galeote V."/>
            <person name="Bigey F."/>
            <person name="Devillers H."/>
            <person name="Neuveglise C."/>
            <person name="Dequin S."/>
        </authorList>
    </citation>
    <scope>NUCLEOTIDE SEQUENCE [LARGE SCALE GENOMIC DNA]</scope>
    <source>
        <strain evidence="7">CLIB 213 / ATCC 58445 / CBS 680 / CCRC 21525 / NBRC 1098 / NCYC 1416 / NRRL Y-2227</strain>
    </source>
</reference>
<evidence type="ECO:0000256" key="1">
    <source>
        <dbReference type="SAM" id="MobiDB-lite"/>
    </source>
</evidence>
<dbReference type="InterPro" id="IPR019441">
    <property type="entry name" value="FMP27/BLTP2/Hobbit_GFWDK_RBG"/>
</dbReference>
<dbReference type="OrthoDB" id="1562405at2759"/>
<dbReference type="Proteomes" id="UP000019375">
    <property type="component" value="Unassembled WGS sequence"/>
</dbReference>
<sequence length="2620" mass="299907">MDSDLARYCFIYVVLPLLLCNLLLFKFAGATFWFINPFRIEVVNLRLQGKCAVRSLRLSLRKKKIIVEGLTIGAIDADDTVASEGSDEGKSQIRYKSPQYRLEKYLPLLLRICNGLRIEISDLSVEHVHKYSIKEIRAAIKYKTSTGLLNVNVIVSSAHWAGESVCQDFSLKLSTKLAGQTLNKHDLFSEIKADLKIFDVLIPLDAVRALDRSPASSSSTCKNCRPSHSYVRPEEPEFNASIQEGLRDLYEKIDTLRLTMAPISQFNVVIDRLAIRGVSLAQIPELQELNEALTYNIYATNINFDTIRYESTMPGFKLLFKDDDTPIKLGLTISNFAICLDMKRKCNVPSSNLIKVLEIPNISLYGSTNLFTQYFGDEDDSSLKNAILSLKCNVLTPTFDINVNHLSFYKCFKKNIRVFANSLKDNSNDVSNASYQWRKHLLIAYFENFLPLIDIKFTLEDTRVVISDEDDILIHKLTALMLRYNTERSLSIVNGKGEQIYDGRIGAEVLGLRLQHLNKNLDYSRGIASLESLVLRSALDIVPNLLLSSTLELDAIEVDLSELPTMIALNNIFRKLDIQIHDVEQNYFKPFYEKFAERLQLAEQACCTIRAEAKSHEILPSSFVFKELPAIFDYIKVTMRDLKMYLGCRSVFMPPETFSNIDAQSPDDLVNGKLRKLFHKTDKVELAFFGTKTQWHNKEDGARIRMVKSAQLSDYRYYDGDDLDNFSSSAATEVEHLWNVNILVDNISLTVIAETPESVKELSKKKMIEISAFTMAIYPDIDQLDSQGGSKLMLKCDTKNVYSVTSLMLAFFVISGIHTLNQIFGQDIMLQNQESMAKTHLMALSQAKTKSFLSHVEWKELKKYLNIEVFIERFNQVLDLPNGLKTRLEAFSTFISLTNMSEVSIKGEYFRLCVESPTVKRYWVRLVSITHFKVLTDLTRLKEQTKEKAGNFDNLLPSVTLENESWIFNIPHQFEMYRLFDNISTVVKAFKQMIYSFKSCKNSNVIFPKVMSAPYLPKVKLKSGRLNFTIDDDPFEKQMSMIFQIGLQEQKIRLAKLQEFDKHIERELMFTGKPHLKQNNTISSHAKKCDICNKINAIKNKLIFKKKSPHSKSSFSNESSFTPVDDYGGEYREHGILERASKLYEKLEENFSTSWINRIEQFRYKERESFFKSFSYLWGNVDYSKLPPDVNYRVLPFSTSPFLSIITIEGIDIDIFQPSFGVEATANFVYNLGKKVPTDTQYSFIFPMYLDAKFEELRWHLRDYPLPFIYIPRLEPSQVKDKSAIHIHGDFVVGEDMIQSERELRTLFIPLIPSITVENTDCYYSLLIPRTITAVKVFADLNLDINSKQTTQVTWGGGYQPAIQQAMQCFDNFSKPPLDPSAKTGFWDKLRYLFHAKVLISWKNDGRFEVGLKGSRSPHKIGSDASGFIVGFSKNISLSVNEEGDPKKFVSCSAEKIYFSIPNYFAKPLLVWSRPSTETVFVPINDETTLQECASYYYLSDLGTGVKDASKLRTMRSHYIEKTGIKLAGGVTLNVGTVFERRIPGTKQRTFDSTPHYNVRLSNPIYVEDINKHDSFSGFRSDFIHLSFTLLSASTSAYNALQLSPAGLVTFLKWWRSFAGNFPVRSGPLFGLQSMSPKFGEHLFTISYHADVSPLFLSYIAHSVDTSRLSKKSQSDNPEFAGVKAKATKFVMDLHQRKEVLITYQEELNRTKQIMKLNFLAGEVWTKKFDIRTVEGSFKPMTSQHDKKDAFFEVYDNDMAWYDVSDFNEAYSVDLENCVPKVRIQPLLYTPHFVYRKHASYGDKYQVDPKDHQPIPPFENGISHDCSLGKAKLLQLGILEERVQLLKDLKAKSINGEDSNLHHGNQQELLAKLSLGIEKAQHLLEDFRYMHDHENGPAGSHNFYYELPNLMRESMAQVYENRYCINYMLLKWNEDTRDAMYKFLYFLGLADQFSALSASKSLQIIEDVVRQKTDYDQMRSRQEDDRVPHEKRTVEIDLSNLKDNELNQSLSKILEKHLTELNISVKNVSRSNHYVEFLSPQIQLITNEEPDACIMVTSPGVKLEVVSFEGDTTNDEYRRDTIMKRYGVHVVNANVFYFRREDYMDYLDLYFNVAAYGHVEGTSWPPWVALELCFDSDYIPAEANIVKNLSAAICYDKVSELSSLYGLVKDKLQDKLGGFFPRVAVSSDSKTYMYIHKLVKNLFFYVEPENAELRKQIDKLTIGFDLGDVSQMRDVIEGLHSSLRILTTVENGFLFKRHILDDADKVELHNVQSERVHHLLRLYIMMKVFTSNSKWTDSAHSSLLWDFNVGKVILHLLVEKTKPFLDIGIERLHFERLESAGVFNNNKLTASKLQVNDLRDGVTFQNIVGPISPKHLTKDEMTDPSPLVFIMWEMDEPIGGIKVAKKAHTRITGLSLNLEDETVMKIVRWFMPDEIKPMLESDDSDDSESFDLDNAIADAEENGDAEILLDKHADLNEMVQRSSEFVIIESLHLNTFKVCVSFRGKGALRLANVTEFVYNFPTLKLQNQTLRVMDLLILLKKVLIKDLVRHTGRFLGTKVRRHRPDDDSSITTTYNGDAAPAESLRRLPSSSNSINSGSALISRSIKRLPSFSSNSKDVSK</sequence>
<feature type="domain" description="FMP27 SW motif-containing RBG unit" evidence="4">
    <location>
        <begin position="1142"/>
        <end position="1245"/>
    </location>
</feature>
<evidence type="ECO:0000259" key="4">
    <source>
        <dbReference type="SMART" id="SM01215"/>
    </source>
</evidence>
<feature type="domain" description="FMP27/BLTP2/Hobbit GFWDK motif-containing RBG unit" evidence="3">
    <location>
        <begin position="1263"/>
        <end position="1421"/>
    </location>
</feature>
<evidence type="ECO:0000313" key="6">
    <source>
        <dbReference type="EMBL" id="CDF87210.1"/>
    </source>
</evidence>
<dbReference type="EMBL" id="HG316454">
    <property type="protein sequence ID" value="CDF87210.1"/>
    <property type="molecule type" value="Genomic_DNA"/>
</dbReference>
<keyword evidence="2" id="KW-0472">Membrane</keyword>
<dbReference type="PANTHER" id="PTHR15678:SF15">
    <property type="entry name" value="PROTEIN FMP27, MITOCHONDRIAL"/>
    <property type="match status" value="1"/>
</dbReference>
<feature type="region of interest" description="Disordered" evidence="1">
    <location>
        <begin position="2559"/>
        <end position="2594"/>
    </location>
</feature>
<feature type="transmembrane region" description="Helical" evidence="2">
    <location>
        <begin position="12"/>
        <end position="35"/>
    </location>
</feature>
<evidence type="ECO:0000259" key="5">
    <source>
        <dbReference type="SMART" id="SM01216"/>
    </source>
</evidence>
<dbReference type="SMART" id="SM01214">
    <property type="entry name" value="Fmp27_GFWDK"/>
    <property type="match status" value="1"/>
</dbReference>
<dbReference type="InterPro" id="IPR019449">
    <property type="entry name" value="FMP27_WPPW_RBG"/>
</dbReference>
<evidence type="ECO:0000313" key="7">
    <source>
        <dbReference type="Proteomes" id="UP000019375"/>
    </source>
</evidence>
<dbReference type="InterPro" id="IPR019415">
    <property type="entry name" value="FMP27_SW_RBG"/>
</dbReference>
<accession>A0A8J2T3G9</accession>
<feature type="domain" description="FMP27 WPPW motif-containing RBG unit" evidence="5">
    <location>
        <begin position="1682"/>
        <end position="2133"/>
    </location>
</feature>
<gene>
    <name evidence="6" type="ORF">BN860_01266g</name>
</gene>
<name>A0A8J2T3G9_ZYGB2</name>
<protein>
    <submittedName>
        <fullName evidence="6">BN860_01266g1_1</fullName>
    </submittedName>
</protein>
<keyword evidence="2" id="KW-0812">Transmembrane</keyword>
<keyword evidence="2" id="KW-1133">Transmembrane helix</keyword>
<organism evidence="6 7">
    <name type="scientific">Zygosaccharomyces bailii (strain CLIB 213 / ATCC 58445 / CBS 680 / BCRC 21525 / NBRC 1098 / NCYC 1416 / NRRL Y-2227)</name>
    <dbReference type="NCBI Taxonomy" id="1333698"/>
    <lineage>
        <taxon>Eukaryota</taxon>
        <taxon>Fungi</taxon>
        <taxon>Dikarya</taxon>
        <taxon>Ascomycota</taxon>
        <taxon>Saccharomycotina</taxon>
        <taxon>Saccharomycetes</taxon>
        <taxon>Saccharomycetales</taxon>
        <taxon>Saccharomycetaceae</taxon>
        <taxon>Zygosaccharomyces</taxon>
    </lineage>
</organism>